<comment type="caution">
    <text evidence="1">The sequence shown here is derived from an EMBL/GenBank/DDBJ whole genome shotgun (WGS) entry which is preliminary data.</text>
</comment>
<accession>A0A834DW71</accession>
<evidence type="ECO:0000313" key="1">
    <source>
        <dbReference type="EMBL" id="KAF6094931.1"/>
    </source>
</evidence>
<protein>
    <submittedName>
        <fullName evidence="1">Uncharacterized protein</fullName>
    </submittedName>
</protein>
<name>A0A834DW71_9CHIR</name>
<gene>
    <name evidence="1" type="ORF">HJG60_011994</name>
</gene>
<evidence type="ECO:0000313" key="2">
    <source>
        <dbReference type="Proteomes" id="UP000664940"/>
    </source>
</evidence>
<dbReference type="Proteomes" id="UP000664940">
    <property type="component" value="Unassembled WGS sequence"/>
</dbReference>
<organism evidence="1 2">
    <name type="scientific">Phyllostomus discolor</name>
    <name type="common">pale spear-nosed bat</name>
    <dbReference type="NCBI Taxonomy" id="89673"/>
    <lineage>
        <taxon>Eukaryota</taxon>
        <taxon>Metazoa</taxon>
        <taxon>Chordata</taxon>
        <taxon>Craniata</taxon>
        <taxon>Vertebrata</taxon>
        <taxon>Euteleostomi</taxon>
        <taxon>Mammalia</taxon>
        <taxon>Eutheria</taxon>
        <taxon>Laurasiatheria</taxon>
        <taxon>Chiroptera</taxon>
        <taxon>Yangochiroptera</taxon>
        <taxon>Phyllostomidae</taxon>
        <taxon>Phyllostominae</taxon>
        <taxon>Phyllostomus</taxon>
    </lineage>
</organism>
<dbReference type="EMBL" id="JABVXQ010000008">
    <property type="protein sequence ID" value="KAF6094931.1"/>
    <property type="molecule type" value="Genomic_DNA"/>
</dbReference>
<dbReference type="AlphaFoldDB" id="A0A834DW71"/>
<proteinExistence type="predicted"/>
<reference evidence="1 2" key="1">
    <citation type="journal article" date="2020" name="Nature">
        <title>Six reference-quality genomes reveal evolution of bat adaptations.</title>
        <authorList>
            <person name="Jebb D."/>
            <person name="Huang Z."/>
            <person name="Pippel M."/>
            <person name="Hughes G.M."/>
            <person name="Lavrichenko K."/>
            <person name="Devanna P."/>
            <person name="Winkler S."/>
            <person name="Jermiin L.S."/>
            <person name="Skirmuntt E.C."/>
            <person name="Katzourakis A."/>
            <person name="Burkitt-Gray L."/>
            <person name="Ray D.A."/>
            <person name="Sullivan K.A.M."/>
            <person name="Roscito J.G."/>
            <person name="Kirilenko B.M."/>
            <person name="Davalos L.M."/>
            <person name="Corthals A.P."/>
            <person name="Power M.L."/>
            <person name="Jones G."/>
            <person name="Ransome R.D."/>
            <person name="Dechmann D.K.N."/>
            <person name="Locatelli A.G."/>
            <person name="Puechmaille S.J."/>
            <person name="Fedrigo O."/>
            <person name="Jarvis E.D."/>
            <person name="Hiller M."/>
            <person name="Vernes S.C."/>
            <person name="Myers E.W."/>
            <person name="Teeling E.C."/>
        </authorList>
    </citation>
    <scope>NUCLEOTIDE SEQUENCE [LARGE SCALE GENOMIC DNA]</scope>
    <source>
        <strain evidence="1">Bat1K_MPI-CBG_1</strain>
    </source>
</reference>
<sequence>MRPSPRAAGVTSMDIAWSSGADARSGQFPGSVGAFDSASAVGSSGCPRTGAGTWISPSACARPGRGENITHQPTFHEHSKVRTHYRAFWRNCGPGTHNRMSSLVAVHQVVGLRPIFASGFTAVSRAPPDVSGSNPP</sequence>